<feature type="compositionally biased region" description="Polar residues" evidence="1">
    <location>
        <begin position="73"/>
        <end position="86"/>
    </location>
</feature>
<protein>
    <recommendedName>
        <fullName evidence="4">Transmembrane protein</fullName>
    </recommendedName>
</protein>
<dbReference type="EMBL" id="CT868670">
    <property type="protein sequence ID" value="CAK92834.1"/>
    <property type="molecule type" value="Genomic_DNA"/>
</dbReference>
<dbReference type="InParanoid" id="A0EC17"/>
<sequence>MNPDIICNLYSQAQYYQQYYYFPQQQFLQYMMLQNQTPTLPILQYKYDTPTLLNSGITQQSIESVNTTKTVQNNHTTEVNSGQQEKCPSIEDDSQSRVNGTYNSYAQDIGQNKNIYNIQNSLRVTSLSLSPNMIRINSSQQEQPLNADLIIRNSILFQKVKRKVDLRIKSQPLSNPEIVFFDSIYVILQICIWNKFLKLLYPVLIFKYKCKYINQKQFVIYFQFDFRFIMTYYLCILRQLKPNIFVCMFLVPCELANFIIKLLNPSQ</sequence>
<accession>A0EC17</accession>
<evidence type="ECO:0000256" key="1">
    <source>
        <dbReference type="SAM" id="MobiDB-lite"/>
    </source>
</evidence>
<evidence type="ECO:0000313" key="2">
    <source>
        <dbReference type="EMBL" id="CAK92834.1"/>
    </source>
</evidence>
<name>A0EC17_PARTE</name>
<dbReference type="KEGG" id="ptm:GSPATT00025570001"/>
<keyword evidence="3" id="KW-1185">Reference proteome</keyword>
<organism evidence="2 3">
    <name type="scientific">Paramecium tetraurelia</name>
    <dbReference type="NCBI Taxonomy" id="5888"/>
    <lineage>
        <taxon>Eukaryota</taxon>
        <taxon>Sar</taxon>
        <taxon>Alveolata</taxon>
        <taxon>Ciliophora</taxon>
        <taxon>Intramacronucleata</taxon>
        <taxon>Oligohymenophorea</taxon>
        <taxon>Peniculida</taxon>
        <taxon>Parameciidae</taxon>
        <taxon>Paramecium</taxon>
    </lineage>
</organism>
<evidence type="ECO:0008006" key="4">
    <source>
        <dbReference type="Google" id="ProtNLM"/>
    </source>
</evidence>
<dbReference type="GeneID" id="5046016"/>
<gene>
    <name evidence="2" type="ORF">GSPATT00025570001</name>
</gene>
<dbReference type="AlphaFoldDB" id="A0EC17"/>
<dbReference type="HOGENOM" id="CLU_1043767_0_0_1"/>
<dbReference type="Proteomes" id="UP000000600">
    <property type="component" value="Unassembled WGS sequence"/>
</dbReference>
<evidence type="ECO:0000313" key="3">
    <source>
        <dbReference type="Proteomes" id="UP000000600"/>
    </source>
</evidence>
<proteinExistence type="predicted"/>
<reference evidence="2 3" key="1">
    <citation type="journal article" date="2006" name="Nature">
        <title>Global trends of whole-genome duplications revealed by the ciliate Paramecium tetraurelia.</title>
        <authorList>
            <consortium name="Genoscope"/>
            <person name="Aury J.-M."/>
            <person name="Jaillon O."/>
            <person name="Duret L."/>
            <person name="Noel B."/>
            <person name="Jubin C."/>
            <person name="Porcel B.M."/>
            <person name="Segurens B."/>
            <person name="Daubin V."/>
            <person name="Anthouard V."/>
            <person name="Aiach N."/>
            <person name="Arnaiz O."/>
            <person name="Billaut A."/>
            <person name="Beisson J."/>
            <person name="Blanc I."/>
            <person name="Bouhouche K."/>
            <person name="Camara F."/>
            <person name="Duharcourt S."/>
            <person name="Guigo R."/>
            <person name="Gogendeau D."/>
            <person name="Katinka M."/>
            <person name="Keller A.-M."/>
            <person name="Kissmehl R."/>
            <person name="Klotz C."/>
            <person name="Koll F."/>
            <person name="Le Moue A."/>
            <person name="Lepere C."/>
            <person name="Malinsky S."/>
            <person name="Nowacki M."/>
            <person name="Nowak J.K."/>
            <person name="Plattner H."/>
            <person name="Poulain J."/>
            <person name="Ruiz F."/>
            <person name="Serrano V."/>
            <person name="Zagulski M."/>
            <person name="Dessen P."/>
            <person name="Betermier M."/>
            <person name="Weissenbach J."/>
            <person name="Scarpelli C."/>
            <person name="Schachter V."/>
            <person name="Sperling L."/>
            <person name="Meyer E."/>
            <person name="Cohen J."/>
            <person name="Wincker P."/>
        </authorList>
    </citation>
    <scope>NUCLEOTIDE SEQUENCE [LARGE SCALE GENOMIC DNA]</scope>
    <source>
        <strain evidence="2 3">Stock d4-2</strain>
    </source>
</reference>
<dbReference type="RefSeq" id="XP_001460231.1">
    <property type="nucleotide sequence ID" value="XM_001460194.1"/>
</dbReference>
<feature type="region of interest" description="Disordered" evidence="1">
    <location>
        <begin position="73"/>
        <end position="96"/>
    </location>
</feature>